<reference evidence="1 2" key="1">
    <citation type="submission" date="2018-11" db="EMBL/GenBank/DDBJ databases">
        <title>Genome sequences of Natronomonas sp. CBA1133.</title>
        <authorList>
            <person name="Roh S.W."/>
            <person name="Cha I.-T."/>
        </authorList>
    </citation>
    <scope>NUCLEOTIDE SEQUENCE [LARGE SCALE GENOMIC DNA]</scope>
    <source>
        <strain evidence="1 2">CBA1133</strain>
    </source>
</reference>
<evidence type="ECO:0000313" key="2">
    <source>
        <dbReference type="Proteomes" id="UP000270581"/>
    </source>
</evidence>
<evidence type="ECO:0000313" key="1">
    <source>
        <dbReference type="EMBL" id="RNJ26373.1"/>
    </source>
</evidence>
<dbReference type="Proteomes" id="UP000270581">
    <property type="component" value="Unassembled WGS sequence"/>
</dbReference>
<proteinExistence type="predicted"/>
<organism evidence="1 2">
    <name type="scientific">Halosegnis longus</name>
    <dbReference type="NCBI Taxonomy" id="2216012"/>
    <lineage>
        <taxon>Archaea</taxon>
        <taxon>Methanobacteriati</taxon>
        <taxon>Methanobacteriota</taxon>
        <taxon>Stenosarchaea group</taxon>
        <taxon>Halobacteria</taxon>
        <taxon>Halobacteriales</taxon>
        <taxon>Natronomonadaceae</taxon>
        <taxon>Halosegnis</taxon>
    </lineage>
</organism>
<dbReference type="InterPro" id="IPR038134">
    <property type="entry name" value="YihD_sf"/>
</dbReference>
<name>A0AAJ4R887_9EURY</name>
<dbReference type="InterPro" id="IPR009383">
    <property type="entry name" value="DUF1040"/>
</dbReference>
<dbReference type="RefSeq" id="WP_123124059.1">
    <property type="nucleotide sequence ID" value="NZ_RJJC01000001.1"/>
</dbReference>
<dbReference type="Pfam" id="PF06288">
    <property type="entry name" value="DUF1040"/>
    <property type="match status" value="1"/>
</dbReference>
<keyword evidence="2" id="KW-1185">Reference proteome</keyword>
<dbReference type="Gene3D" id="1.10.1580.20">
    <property type="entry name" value="Protein of unknown function DUF1040"/>
    <property type="match status" value="1"/>
</dbReference>
<protein>
    <submittedName>
        <fullName evidence="1">DUF1040 family protein</fullName>
    </submittedName>
</protein>
<comment type="caution">
    <text evidence="1">The sequence shown here is derived from an EMBL/GenBank/DDBJ whole genome shotgun (WGS) entry which is preliminary data.</text>
</comment>
<dbReference type="AlphaFoldDB" id="A0AAJ4R887"/>
<gene>
    <name evidence="1" type="ORF">Nmn1133_06635</name>
</gene>
<accession>A0AAJ4R887</accession>
<dbReference type="EMBL" id="RJJC01000001">
    <property type="protein sequence ID" value="RNJ26373.1"/>
    <property type="molecule type" value="Genomic_DNA"/>
</dbReference>
<sequence>MRDPDRIPVTLEAVEQYWQEYPDLRLGQLLYKIANECGYEDPFYMEEDELLAVIEDDIE</sequence>